<organism evidence="11 12">
    <name type="scientific">Sodaliphilus pleomorphus</name>
    <dbReference type="NCBI Taxonomy" id="2606626"/>
    <lineage>
        <taxon>Bacteria</taxon>
        <taxon>Pseudomonadati</taxon>
        <taxon>Bacteroidota</taxon>
        <taxon>Bacteroidia</taxon>
        <taxon>Bacteroidales</taxon>
        <taxon>Muribaculaceae</taxon>
        <taxon>Sodaliphilus</taxon>
    </lineage>
</organism>
<dbReference type="PANTHER" id="PTHR28570">
    <property type="entry name" value="ASPARTYL AMINOPEPTIDASE"/>
    <property type="match status" value="1"/>
</dbReference>
<dbReference type="EC" id="3.4.11.-" evidence="10"/>
<dbReference type="InterPro" id="IPR023358">
    <property type="entry name" value="Peptidase_M18_dom2"/>
</dbReference>
<dbReference type="RefSeq" id="WP_154326548.1">
    <property type="nucleotide sequence ID" value="NZ_CP045696.1"/>
</dbReference>
<sequence length="429" mass="46886">MNDQIKSLLTFLDNSPCNFWAVDTIKNILDSNKFVEKQLTEKLTFAPGDKFYVTKNDSAVFAFSVGKRPIAETGFKIITAHSDSPGFRIKPHPEMLSDGGIVKLNTEVYGGPILYTWFDRPLSIAGRVIVKGDDALHPHTRLVKFDRPLLIISHLAIHFNRAVNEGNPLSKQKDMLPIIAKVNDALEAHNMLLNLVSEQLHIVPENILDFDLLLYDTEKACTFGLNDEFLSAGRLDDLSMAHAAIEAITDVADGDATCVAAIFDNEETGSGTKQGAGSPVLANVLQRMVELQGGDFDAFCRAVSRSFMISADNAHAFHPNYGEKYDPTNHPALGGGPCIKINSNCKYMTDAHSASIFKSLCLDAGVPYQYFVNHSDVAGGSTLGNILTGQIDIEGVDVGNPLLAMHSVRETGSVDDHLNMIKVFKKFFA</sequence>
<dbReference type="NCBIfam" id="NF002759">
    <property type="entry name" value="PRK02813.1"/>
    <property type="match status" value="1"/>
</dbReference>
<dbReference type="GO" id="GO:0006508">
    <property type="term" value="P:proteolysis"/>
    <property type="evidence" value="ECO:0007669"/>
    <property type="project" value="UniProtKB-KW"/>
</dbReference>
<keyword evidence="8 9" id="KW-0482">Metalloprotease</keyword>
<keyword evidence="7 9" id="KW-0862">Zinc</keyword>
<evidence type="ECO:0000256" key="6">
    <source>
        <dbReference type="ARBA" id="ARBA00022801"/>
    </source>
</evidence>
<evidence type="ECO:0000256" key="10">
    <source>
        <dbReference type="RuleBase" id="RU004387"/>
    </source>
</evidence>
<evidence type="ECO:0000256" key="5">
    <source>
        <dbReference type="ARBA" id="ARBA00022723"/>
    </source>
</evidence>
<dbReference type="GO" id="GO:0008237">
    <property type="term" value="F:metallopeptidase activity"/>
    <property type="evidence" value="ECO:0007669"/>
    <property type="project" value="UniProtKB-KW"/>
</dbReference>
<reference evidence="11 12" key="1">
    <citation type="submission" date="2019-08" db="EMBL/GenBank/DDBJ databases">
        <title>In-depth cultivation of the pig gut microbiome towards novel bacterial diversity and tailored functional studies.</title>
        <authorList>
            <person name="Wylensek D."/>
            <person name="Hitch T.C.A."/>
            <person name="Clavel T."/>
        </authorList>
    </citation>
    <scope>NUCLEOTIDE SEQUENCE [LARGE SCALE GENOMIC DNA]</scope>
    <source>
        <strain evidence="11 12">Oil-RF-744-WCA-WT-10</strain>
    </source>
</reference>
<evidence type="ECO:0000256" key="7">
    <source>
        <dbReference type="ARBA" id="ARBA00022833"/>
    </source>
</evidence>
<dbReference type="SUPFAM" id="SSF53187">
    <property type="entry name" value="Zn-dependent exopeptidases"/>
    <property type="match status" value="1"/>
</dbReference>
<evidence type="ECO:0000256" key="3">
    <source>
        <dbReference type="ARBA" id="ARBA00022438"/>
    </source>
</evidence>
<protein>
    <recommendedName>
        <fullName evidence="10">M18 family aminopeptidase</fullName>
        <ecNumber evidence="10">3.4.11.-</ecNumber>
    </recommendedName>
</protein>
<evidence type="ECO:0000256" key="2">
    <source>
        <dbReference type="ARBA" id="ARBA00008290"/>
    </source>
</evidence>
<dbReference type="FunFam" id="2.30.250.10:FF:000003">
    <property type="entry name" value="Probable M18 family aminopeptidase 2"/>
    <property type="match status" value="1"/>
</dbReference>
<dbReference type="PANTHER" id="PTHR28570:SF3">
    <property type="entry name" value="ASPARTYL AMINOPEPTIDASE"/>
    <property type="match status" value="1"/>
</dbReference>
<keyword evidence="5 9" id="KW-0479">Metal-binding</keyword>
<comment type="caution">
    <text evidence="11">The sequence shown here is derived from an EMBL/GenBank/DDBJ whole genome shotgun (WGS) entry which is preliminary data.</text>
</comment>
<dbReference type="GO" id="GO:0004177">
    <property type="term" value="F:aminopeptidase activity"/>
    <property type="evidence" value="ECO:0007669"/>
    <property type="project" value="UniProtKB-KW"/>
</dbReference>
<dbReference type="Gene3D" id="2.30.250.10">
    <property type="entry name" value="Aminopeptidase i, Domain 2"/>
    <property type="match status" value="1"/>
</dbReference>
<dbReference type="Pfam" id="PF02127">
    <property type="entry name" value="Peptidase_M18"/>
    <property type="match status" value="1"/>
</dbReference>
<keyword evidence="3 9" id="KW-0031">Aminopeptidase</keyword>
<dbReference type="EMBL" id="VULT01000006">
    <property type="protein sequence ID" value="MSS17201.1"/>
    <property type="molecule type" value="Genomic_DNA"/>
</dbReference>
<evidence type="ECO:0000313" key="11">
    <source>
        <dbReference type="EMBL" id="MSS17201.1"/>
    </source>
</evidence>
<accession>A0A6L5XAD2</accession>
<dbReference type="GO" id="GO:0005737">
    <property type="term" value="C:cytoplasm"/>
    <property type="evidence" value="ECO:0007669"/>
    <property type="project" value="UniProtKB-ARBA"/>
</dbReference>
<dbReference type="Gene3D" id="3.40.630.10">
    <property type="entry name" value="Zn peptidases"/>
    <property type="match status" value="1"/>
</dbReference>
<evidence type="ECO:0000256" key="9">
    <source>
        <dbReference type="RuleBase" id="RU004386"/>
    </source>
</evidence>
<gene>
    <name evidence="11" type="ORF">FYJ29_05415</name>
</gene>
<dbReference type="Proteomes" id="UP000483362">
    <property type="component" value="Unassembled WGS sequence"/>
</dbReference>
<proteinExistence type="inferred from homology"/>
<dbReference type="CDD" id="cd05658">
    <property type="entry name" value="M18_DAP"/>
    <property type="match status" value="1"/>
</dbReference>
<dbReference type="SUPFAM" id="SSF101821">
    <property type="entry name" value="Aminopeptidase/glucanase lid domain"/>
    <property type="match status" value="1"/>
</dbReference>
<keyword evidence="4 9" id="KW-0645">Protease</keyword>
<dbReference type="PRINTS" id="PR00932">
    <property type="entry name" value="AMINO1PTASE"/>
</dbReference>
<evidence type="ECO:0000256" key="8">
    <source>
        <dbReference type="ARBA" id="ARBA00023049"/>
    </source>
</evidence>
<dbReference type="InterPro" id="IPR001948">
    <property type="entry name" value="Peptidase_M18"/>
</dbReference>
<evidence type="ECO:0000313" key="12">
    <source>
        <dbReference type="Proteomes" id="UP000483362"/>
    </source>
</evidence>
<evidence type="ECO:0000256" key="1">
    <source>
        <dbReference type="ARBA" id="ARBA00001947"/>
    </source>
</evidence>
<dbReference type="AlphaFoldDB" id="A0A6L5XAD2"/>
<keyword evidence="12" id="KW-1185">Reference proteome</keyword>
<name>A0A6L5XAD2_9BACT</name>
<evidence type="ECO:0000256" key="4">
    <source>
        <dbReference type="ARBA" id="ARBA00022670"/>
    </source>
</evidence>
<comment type="cofactor">
    <cofactor evidence="1 10">
        <name>Zn(2+)</name>
        <dbReference type="ChEBI" id="CHEBI:29105"/>
    </cofactor>
</comment>
<keyword evidence="6 9" id="KW-0378">Hydrolase</keyword>
<dbReference type="GO" id="GO:0008270">
    <property type="term" value="F:zinc ion binding"/>
    <property type="evidence" value="ECO:0007669"/>
    <property type="project" value="InterPro"/>
</dbReference>
<comment type="similarity">
    <text evidence="2 9">Belongs to the peptidase M18 family.</text>
</comment>